<proteinExistence type="predicted"/>
<organism evidence="1">
    <name type="scientific">Arion vulgaris</name>
    <dbReference type="NCBI Taxonomy" id="1028688"/>
    <lineage>
        <taxon>Eukaryota</taxon>
        <taxon>Metazoa</taxon>
        <taxon>Spiralia</taxon>
        <taxon>Lophotrochozoa</taxon>
        <taxon>Mollusca</taxon>
        <taxon>Gastropoda</taxon>
        <taxon>Heterobranchia</taxon>
        <taxon>Euthyneura</taxon>
        <taxon>Panpulmonata</taxon>
        <taxon>Eupulmonata</taxon>
        <taxon>Stylommatophora</taxon>
        <taxon>Helicina</taxon>
        <taxon>Arionoidea</taxon>
        <taxon>Arionidae</taxon>
        <taxon>Arion</taxon>
    </lineage>
</organism>
<sequence length="57" mass="6588">MKDLVLNQQPTISHSDTETMLLKYVDWSEMKEVTNATQIILLRKLRNIASQKARASK</sequence>
<dbReference type="EMBL" id="HACG01050138">
    <property type="protein sequence ID" value="CEK97003.1"/>
    <property type="molecule type" value="Transcribed_RNA"/>
</dbReference>
<accession>A0A0B7BVJ4</accession>
<reference evidence="1" key="1">
    <citation type="submission" date="2014-12" db="EMBL/GenBank/DDBJ databases">
        <title>Insight into the proteome of Arion vulgaris.</title>
        <authorList>
            <person name="Aradska J."/>
            <person name="Bulat T."/>
            <person name="Smidak R."/>
            <person name="Sarate P."/>
            <person name="Gangsoo J."/>
            <person name="Sialana F."/>
            <person name="Bilban M."/>
            <person name="Lubec G."/>
        </authorList>
    </citation>
    <scope>NUCLEOTIDE SEQUENCE</scope>
    <source>
        <tissue evidence="1">Skin</tissue>
    </source>
</reference>
<dbReference type="AlphaFoldDB" id="A0A0B7BVJ4"/>
<evidence type="ECO:0000313" key="1">
    <source>
        <dbReference type="EMBL" id="CEK97003.1"/>
    </source>
</evidence>
<feature type="non-terminal residue" evidence="1">
    <location>
        <position position="57"/>
    </location>
</feature>
<name>A0A0B7BVJ4_9EUPU</name>
<protein>
    <submittedName>
        <fullName evidence="1">Uncharacterized protein</fullName>
    </submittedName>
</protein>
<gene>
    <name evidence="1" type="primary">ORF214340</name>
</gene>